<sequence length="65" mass="7545">MDKSEIKKLIDEAIKNPELEKLLSSVARPTINADLQKMQKIGLIKAIGTAKQRYYEPSFYTYRQK</sequence>
<dbReference type="Proteomes" id="UP000231343">
    <property type="component" value="Unassembled WGS sequence"/>
</dbReference>
<evidence type="ECO:0008006" key="3">
    <source>
        <dbReference type="Google" id="ProtNLM"/>
    </source>
</evidence>
<reference evidence="1 2" key="1">
    <citation type="submission" date="2017-09" db="EMBL/GenBank/DDBJ databases">
        <title>Depth-based differentiation of microbial function through sediment-hosted aquifers and enrichment of novel symbionts in the deep terrestrial subsurface.</title>
        <authorList>
            <person name="Probst A.J."/>
            <person name="Ladd B."/>
            <person name="Jarett J.K."/>
            <person name="Geller-Mcgrath D.E."/>
            <person name="Sieber C.M."/>
            <person name="Emerson J.B."/>
            <person name="Anantharaman K."/>
            <person name="Thomas B.C."/>
            <person name="Malmstrom R."/>
            <person name="Stieglmeier M."/>
            <person name="Klingl A."/>
            <person name="Woyke T."/>
            <person name="Ryan C.M."/>
            <person name="Banfield J.F."/>
        </authorList>
    </citation>
    <scope>NUCLEOTIDE SEQUENCE [LARGE SCALE GENOMIC DNA]</scope>
    <source>
        <strain evidence="1">CG08_land_8_20_14_0_20_45_16</strain>
    </source>
</reference>
<accession>A0A2H0Y254</accession>
<comment type="caution">
    <text evidence="1">The sequence shown here is derived from an EMBL/GenBank/DDBJ whole genome shotgun (WGS) entry which is preliminary data.</text>
</comment>
<gene>
    <name evidence="1" type="ORF">COT42_01030</name>
</gene>
<name>A0A2H0Y254_UNCSA</name>
<evidence type="ECO:0000313" key="1">
    <source>
        <dbReference type="EMBL" id="PIS31482.1"/>
    </source>
</evidence>
<protein>
    <recommendedName>
        <fullName evidence="3">HTH deoR-type domain-containing protein</fullName>
    </recommendedName>
</protein>
<dbReference type="AlphaFoldDB" id="A0A2H0Y254"/>
<organism evidence="1 2">
    <name type="scientific">Candidatus Saganbacteria bacterium CG08_land_8_20_14_0_20_45_16</name>
    <dbReference type="NCBI Taxonomy" id="2014293"/>
    <lineage>
        <taxon>Bacteria</taxon>
        <taxon>Bacillati</taxon>
        <taxon>Saganbacteria</taxon>
    </lineage>
</organism>
<dbReference type="EMBL" id="PEYM01000014">
    <property type="protein sequence ID" value="PIS31482.1"/>
    <property type="molecule type" value="Genomic_DNA"/>
</dbReference>
<evidence type="ECO:0000313" key="2">
    <source>
        <dbReference type="Proteomes" id="UP000231343"/>
    </source>
</evidence>
<proteinExistence type="predicted"/>